<comment type="caution">
    <text evidence="8">The sequence shown here is derived from an EMBL/GenBank/DDBJ whole genome shotgun (WGS) entry which is preliminary data.</text>
</comment>
<evidence type="ECO:0000256" key="4">
    <source>
        <dbReference type="ARBA" id="ARBA00022989"/>
    </source>
</evidence>
<evidence type="ECO:0000256" key="1">
    <source>
        <dbReference type="ARBA" id="ARBA00004651"/>
    </source>
</evidence>
<dbReference type="InterPro" id="IPR036259">
    <property type="entry name" value="MFS_trans_sf"/>
</dbReference>
<sequence length="378" mass="38044">MTRPVGRLRRAAVYAGGFMGPFAGGMAAAILTELGGSFGISAAAAAACIPAYLVPFASIMLVSGSIAESVGRARVLRIAYASYVAAALMCALAPTWGVFIAGCVLAGSSNAFTTPILLATLGRSAAKARLGRALGLYSAAQSLGQLSAPGFGGLVAVLDWRFAYGAVALVALVLFIIGVPADAGSGRLRLRSLVDGITLPVLRIGGAQFAIGFGALGMAFLIALQAGTEFGSGPAERGLIVMCGGLAAFVTSPLAGRAVDRWGTKRVMLAGLAMTAAAIALPPLTHAPWAIALVWSLAFASAQLVTVSSNGAVLALPNGGAGVSVTQAFRFFGSAVAPAVVLPIYIAQPGWGFWVPAIALIAAMSLLAISSGRRPRQG</sequence>
<dbReference type="EMBL" id="JASATX010000001">
    <property type="protein sequence ID" value="MDI2097353.1"/>
    <property type="molecule type" value="Genomic_DNA"/>
</dbReference>
<gene>
    <name evidence="8" type="ORF">QF206_00010</name>
</gene>
<feature type="transmembrane region" description="Helical" evidence="6">
    <location>
        <begin position="38"/>
        <end position="63"/>
    </location>
</feature>
<proteinExistence type="predicted"/>
<feature type="transmembrane region" description="Helical" evidence="6">
    <location>
        <begin position="238"/>
        <end position="255"/>
    </location>
</feature>
<reference evidence="8 9" key="1">
    <citation type="submission" date="2023-04" db="EMBL/GenBank/DDBJ databases">
        <title>Klugiella caeni sp. nov. isolated from the sludge of biochemical tank.</title>
        <authorList>
            <person name="Geng K."/>
        </authorList>
    </citation>
    <scope>NUCLEOTIDE SEQUENCE [LARGE SCALE GENOMIC DNA]</scope>
    <source>
        <strain evidence="8 9">YN-L-19</strain>
    </source>
</reference>
<evidence type="ECO:0000313" key="9">
    <source>
        <dbReference type="Proteomes" id="UP001321506"/>
    </source>
</evidence>
<dbReference type="Proteomes" id="UP001321506">
    <property type="component" value="Unassembled WGS sequence"/>
</dbReference>
<dbReference type="InterPro" id="IPR020846">
    <property type="entry name" value="MFS_dom"/>
</dbReference>
<dbReference type="AlphaFoldDB" id="A0AAW6T6A1"/>
<feature type="domain" description="Major facilitator superfamily (MFS) profile" evidence="7">
    <location>
        <begin position="9"/>
        <end position="374"/>
    </location>
</feature>
<dbReference type="GO" id="GO:0005886">
    <property type="term" value="C:plasma membrane"/>
    <property type="evidence" value="ECO:0007669"/>
    <property type="project" value="UniProtKB-SubCell"/>
</dbReference>
<feature type="transmembrane region" description="Helical" evidence="6">
    <location>
        <begin position="290"/>
        <end position="316"/>
    </location>
</feature>
<dbReference type="Pfam" id="PF07690">
    <property type="entry name" value="MFS_1"/>
    <property type="match status" value="2"/>
</dbReference>
<dbReference type="RefSeq" id="WP_281487155.1">
    <property type="nucleotide sequence ID" value="NZ_JASATX010000001.1"/>
</dbReference>
<dbReference type="GO" id="GO:0022857">
    <property type="term" value="F:transmembrane transporter activity"/>
    <property type="evidence" value="ECO:0007669"/>
    <property type="project" value="InterPro"/>
</dbReference>
<comment type="subcellular location">
    <subcellularLocation>
        <location evidence="1">Cell membrane</location>
        <topology evidence="1">Multi-pass membrane protein</topology>
    </subcellularLocation>
</comment>
<dbReference type="PANTHER" id="PTHR43124:SF3">
    <property type="entry name" value="CHLORAMPHENICOL EFFLUX PUMP RV0191"/>
    <property type="match status" value="1"/>
</dbReference>
<feature type="transmembrane region" description="Helical" evidence="6">
    <location>
        <begin position="328"/>
        <end position="347"/>
    </location>
</feature>
<dbReference type="PANTHER" id="PTHR43124">
    <property type="entry name" value="PURINE EFFLUX PUMP PBUE"/>
    <property type="match status" value="1"/>
</dbReference>
<organism evidence="8 9">
    <name type="scientific">Ruicaihuangia caeni</name>
    <dbReference type="NCBI Taxonomy" id="3042517"/>
    <lineage>
        <taxon>Bacteria</taxon>
        <taxon>Bacillati</taxon>
        <taxon>Actinomycetota</taxon>
        <taxon>Actinomycetes</taxon>
        <taxon>Micrococcales</taxon>
        <taxon>Microbacteriaceae</taxon>
        <taxon>Ruicaihuangia</taxon>
    </lineage>
</organism>
<keyword evidence="9" id="KW-1185">Reference proteome</keyword>
<keyword evidence="3 6" id="KW-0812">Transmembrane</keyword>
<dbReference type="InterPro" id="IPR050189">
    <property type="entry name" value="MFS_Efflux_Transporters"/>
</dbReference>
<feature type="transmembrane region" description="Helical" evidence="6">
    <location>
        <begin position="267"/>
        <end position="284"/>
    </location>
</feature>
<dbReference type="PROSITE" id="PS50850">
    <property type="entry name" value="MFS"/>
    <property type="match status" value="1"/>
</dbReference>
<evidence type="ECO:0000256" key="6">
    <source>
        <dbReference type="SAM" id="Phobius"/>
    </source>
</evidence>
<dbReference type="InterPro" id="IPR011701">
    <property type="entry name" value="MFS"/>
</dbReference>
<evidence type="ECO:0000256" key="3">
    <source>
        <dbReference type="ARBA" id="ARBA00022692"/>
    </source>
</evidence>
<protein>
    <submittedName>
        <fullName evidence="8">MFS transporter</fullName>
    </submittedName>
</protein>
<evidence type="ECO:0000256" key="2">
    <source>
        <dbReference type="ARBA" id="ARBA00022475"/>
    </source>
</evidence>
<keyword evidence="4 6" id="KW-1133">Transmembrane helix</keyword>
<dbReference type="SUPFAM" id="SSF103473">
    <property type="entry name" value="MFS general substrate transporter"/>
    <property type="match status" value="1"/>
</dbReference>
<keyword evidence="2" id="KW-1003">Cell membrane</keyword>
<name>A0AAW6T6A1_9MICO</name>
<feature type="transmembrane region" description="Helical" evidence="6">
    <location>
        <begin position="201"/>
        <end position="226"/>
    </location>
</feature>
<evidence type="ECO:0000313" key="8">
    <source>
        <dbReference type="EMBL" id="MDI2097353.1"/>
    </source>
</evidence>
<keyword evidence="5 6" id="KW-0472">Membrane</keyword>
<feature type="transmembrane region" description="Helical" evidence="6">
    <location>
        <begin position="353"/>
        <end position="372"/>
    </location>
</feature>
<evidence type="ECO:0000259" key="7">
    <source>
        <dbReference type="PROSITE" id="PS50850"/>
    </source>
</evidence>
<accession>A0AAW6T6A1</accession>
<evidence type="ECO:0000256" key="5">
    <source>
        <dbReference type="ARBA" id="ARBA00023136"/>
    </source>
</evidence>
<feature type="transmembrane region" description="Helical" evidence="6">
    <location>
        <begin position="12"/>
        <end position="32"/>
    </location>
</feature>
<dbReference type="Gene3D" id="1.20.1250.20">
    <property type="entry name" value="MFS general substrate transporter like domains"/>
    <property type="match status" value="2"/>
</dbReference>
<feature type="transmembrane region" description="Helical" evidence="6">
    <location>
        <begin position="162"/>
        <end position="181"/>
    </location>
</feature>